<dbReference type="GO" id="GO:0006882">
    <property type="term" value="P:intracellular zinc ion homeostasis"/>
    <property type="evidence" value="ECO:0007669"/>
    <property type="project" value="TreeGrafter"/>
</dbReference>
<name>A0A443SHC8_9ACAR</name>
<organism evidence="4 5">
    <name type="scientific">Leptotrombidium deliense</name>
    <dbReference type="NCBI Taxonomy" id="299467"/>
    <lineage>
        <taxon>Eukaryota</taxon>
        <taxon>Metazoa</taxon>
        <taxon>Ecdysozoa</taxon>
        <taxon>Arthropoda</taxon>
        <taxon>Chelicerata</taxon>
        <taxon>Arachnida</taxon>
        <taxon>Acari</taxon>
        <taxon>Acariformes</taxon>
        <taxon>Trombidiformes</taxon>
        <taxon>Prostigmata</taxon>
        <taxon>Anystina</taxon>
        <taxon>Parasitengona</taxon>
        <taxon>Trombiculoidea</taxon>
        <taxon>Trombiculidae</taxon>
        <taxon>Leptotrombidium</taxon>
    </lineage>
</organism>
<keyword evidence="5" id="KW-1185">Reference proteome</keyword>
<comment type="similarity">
    <text evidence="1">Belongs to the cation diffusion facilitator (CDF) transporter (TC 2.A.4) family. SLC30A subfamily.</text>
</comment>
<dbReference type="InterPro" id="IPR027470">
    <property type="entry name" value="Cation_efflux_CTD"/>
</dbReference>
<dbReference type="Pfam" id="PF16916">
    <property type="entry name" value="ZT_dimer"/>
    <property type="match status" value="1"/>
</dbReference>
<evidence type="ECO:0000256" key="2">
    <source>
        <dbReference type="ARBA" id="ARBA00022833"/>
    </source>
</evidence>
<dbReference type="GO" id="GO:0005385">
    <property type="term" value="F:zinc ion transmembrane transporter activity"/>
    <property type="evidence" value="ECO:0007669"/>
    <property type="project" value="TreeGrafter"/>
</dbReference>
<sequence length="110" mass="12883">PSHIDIEALKIQLKTQIQEIIEIHELHIWQLTSDKIIGTIHIMCKDSEDYEKIVPKMKRIFHELKVHSTTIQPEFTNSKLKLHENECLIECPSPENCINCCPTENEEYDS</sequence>
<reference evidence="4 5" key="1">
    <citation type="journal article" date="2018" name="Gigascience">
        <title>Genomes of trombidid mites reveal novel predicted allergens and laterally-transferred genes associated with secondary metabolism.</title>
        <authorList>
            <person name="Dong X."/>
            <person name="Chaisiri K."/>
            <person name="Xia D."/>
            <person name="Armstrong S.D."/>
            <person name="Fang Y."/>
            <person name="Donnelly M.J."/>
            <person name="Kadowaki T."/>
            <person name="McGarry J.W."/>
            <person name="Darby A.C."/>
            <person name="Makepeace B.L."/>
        </authorList>
    </citation>
    <scope>NUCLEOTIDE SEQUENCE [LARGE SCALE GENOMIC DNA]</scope>
    <source>
        <strain evidence="4">UoL-UT</strain>
    </source>
</reference>
<feature type="non-terminal residue" evidence="4">
    <location>
        <position position="110"/>
    </location>
</feature>
<dbReference type="EMBL" id="NCKV01002375">
    <property type="protein sequence ID" value="RWS26934.1"/>
    <property type="molecule type" value="Genomic_DNA"/>
</dbReference>
<accession>A0A443SHC8</accession>
<evidence type="ECO:0000256" key="1">
    <source>
        <dbReference type="ARBA" id="ARBA00008873"/>
    </source>
</evidence>
<feature type="domain" description="Cation efflux protein cytoplasmic" evidence="3">
    <location>
        <begin position="2"/>
        <end position="74"/>
    </location>
</feature>
<dbReference type="GO" id="GO:0016020">
    <property type="term" value="C:membrane"/>
    <property type="evidence" value="ECO:0007669"/>
    <property type="project" value="TreeGrafter"/>
</dbReference>
<evidence type="ECO:0000259" key="3">
    <source>
        <dbReference type="Pfam" id="PF16916"/>
    </source>
</evidence>
<dbReference type="Proteomes" id="UP000288716">
    <property type="component" value="Unassembled WGS sequence"/>
</dbReference>
<dbReference type="PANTHER" id="PTHR45820:SF4">
    <property type="entry name" value="ZINC TRANSPORTER 63C, ISOFORM F"/>
    <property type="match status" value="1"/>
</dbReference>
<gene>
    <name evidence="4" type="ORF">B4U80_01947</name>
</gene>
<protein>
    <submittedName>
        <fullName evidence="4">Cation efflux protein/ zinc transporter-like protein</fullName>
    </submittedName>
</protein>
<dbReference type="PANTHER" id="PTHR45820">
    <property type="entry name" value="FI23527P1"/>
    <property type="match status" value="1"/>
</dbReference>
<feature type="non-terminal residue" evidence="4">
    <location>
        <position position="1"/>
    </location>
</feature>
<keyword evidence="2" id="KW-0862">Zinc</keyword>
<dbReference type="STRING" id="299467.A0A443SHC8"/>
<dbReference type="AlphaFoldDB" id="A0A443SHC8"/>
<dbReference type="VEuPathDB" id="VectorBase:LDEU005104"/>
<dbReference type="GO" id="GO:0010312">
    <property type="term" value="P:detoxification of zinc ion"/>
    <property type="evidence" value="ECO:0007669"/>
    <property type="project" value="TreeGrafter"/>
</dbReference>
<evidence type="ECO:0000313" key="5">
    <source>
        <dbReference type="Proteomes" id="UP000288716"/>
    </source>
</evidence>
<evidence type="ECO:0000313" key="4">
    <source>
        <dbReference type="EMBL" id="RWS26934.1"/>
    </source>
</evidence>
<proteinExistence type="inferred from homology"/>
<comment type="caution">
    <text evidence="4">The sequence shown here is derived from an EMBL/GenBank/DDBJ whole genome shotgun (WGS) entry which is preliminary data.</text>
</comment>